<dbReference type="Proteomes" id="UP000189796">
    <property type="component" value="Chromosome I"/>
</dbReference>
<evidence type="ECO:0000256" key="1">
    <source>
        <dbReference type="SAM" id="MobiDB-lite"/>
    </source>
</evidence>
<dbReference type="AlphaFoldDB" id="A0A1M5H3G6"/>
<evidence type="ECO:0000313" key="3">
    <source>
        <dbReference type="Proteomes" id="UP000189796"/>
    </source>
</evidence>
<dbReference type="RefSeq" id="WP_079599711.1">
    <property type="nucleotide sequence ID" value="NZ_LT670817.1"/>
</dbReference>
<proteinExistence type="predicted"/>
<gene>
    <name evidence="2" type="ORF">SAMN05443248_0299</name>
</gene>
<reference evidence="2 3" key="1">
    <citation type="submission" date="2016-11" db="EMBL/GenBank/DDBJ databases">
        <authorList>
            <person name="Jaros S."/>
            <person name="Januszkiewicz K."/>
            <person name="Wedrychowicz H."/>
        </authorList>
    </citation>
    <scope>NUCLEOTIDE SEQUENCE [LARGE SCALE GENOMIC DNA]</scope>
    <source>
        <strain evidence="2 3">GAS138</strain>
    </source>
</reference>
<name>A0A1M5H3G6_9BRAD</name>
<protein>
    <submittedName>
        <fullName evidence="2">Uncharacterized protein</fullName>
    </submittedName>
</protein>
<evidence type="ECO:0000313" key="2">
    <source>
        <dbReference type="EMBL" id="SHG10446.1"/>
    </source>
</evidence>
<organism evidence="2 3">
    <name type="scientific">Bradyrhizobium erythrophlei</name>
    <dbReference type="NCBI Taxonomy" id="1437360"/>
    <lineage>
        <taxon>Bacteria</taxon>
        <taxon>Pseudomonadati</taxon>
        <taxon>Pseudomonadota</taxon>
        <taxon>Alphaproteobacteria</taxon>
        <taxon>Hyphomicrobiales</taxon>
        <taxon>Nitrobacteraceae</taxon>
        <taxon>Bradyrhizobium</taxon>
    </lineage>
</organism>
<sequence length="114" mass="11852">MKIKLKGGATMQNGQIAVPGSRPNSAPKGLARDGKPKNFQIANRDHGVHASDIAKGVIGGHRGHHPDASAGHGVPVHSGMMHSHKGTMVAGISRTQAHDPQDDARLATKTQGHV</sequence>
<dbReference type="EMBL" id="LT670817">
    <property type="protein sequence ID" value="SHG10446.1"/>
    <property type="molecule type" value="Genomic_DNA"/>
</dbReference>
<accession>A0A1M5H3G6</accession>
<feature type="compositionally biased region" description="Basic and acidic residues" evidence="1">
    <location>
        <begin position="96"/>
        <end position="106"/>
    </location>
</feature>
<feature type="region of interest" description="Disordered" evidence="1">
    <location>
        <begin position="1"/>
        <end position="114"/>
    </location>
</feature>